<feature type="region of interest" description="Disordered" evidence="2">
    <location>
        <begin position="1141"/>
        <end position="1185"/>
    </location>
</feature>
<feature type="compositionally biased region" description="Low complexity" evidence="2">
    <location>
        <begin position="1165"/>
        <end position="1182"/>
    </location>
</feature>
<feature type="region of interest" description="Disordered" evidence="2">
    <location>
        <begin position="74"/>
        <end position="95"/>
    </location>
</feature>
<feature type="coiled-coil region" evidence="1">
    <location>
        <begin position="920"/>
        <end position="1115"/>
    </location>
</feature>
<evidence type="ECO:0000256" key="2">
    <source>
        <dbReference type="SAM" id="MobiDB-lite"/>
    </source>
</evidence>
<dbReference type="GO" id="GO:0030705">
    <property type="term" value="P:cytoskeleton-dependent intracellular transport"/>
    <property type="evidence" value="ECO:0007669"/>
    <property type="project" value="TreeGrafter"/>
</dbReference>
<feature type="compositionally biased region" description="Basic and acidic residues" evidence="2">
    <location>
        <begin position="74"/>
        <end position="85"/>
    </location>
</feature>
<feature type="region of interest" description="Disordered" evidence="2">
    <location>
        <begin position="1264"/>
        <end position="1466"/>
    </location>
</feature>
<feature type="region of interest" description="Disordered" evidence="2">
    <location>
        <begin position="1508"/>
        <end position="1536"/>
    </location>
</feature>
<organism evidence="3 4">
    <name type="scientific">Oncorhynchus tshawytscha</name>
    <name type="common">Chinook salmon</name>
    <name type="synonym">Salmo tshawytscha</name>
    <dbReference type="NCBI Taxonomy" id="74940"/>
    <lineage>
        <taxon>Eukaryota</taxon>
        <taxon>Metazoa</taxon>
        <taxon>Chordata</taxon>
        <taxon>Craniata</taxon>
        <taxon>Vertebrata</taxon>
        <taxon>Euteleostomi</taxon>
        <taxon>Actinopterygii</taxon>
        <taxon>Neopterygii</taxon>
        <taxon>Teleostei</taxon>
        <taxon>Protacanthopterygii</taxon>
        <taxon>Salmoniformes</taxon>
        <taxon>Salmonidae</taxon>
        <taxon>Salmoninae</taxon>
        <taxon>Oncorhynchus</taxon>
    </lineage>
</organism>
<name>A0A8C8MEY2_ONCTS</name>
<feature type="coiled-coil region" evidence="1">
    <location>
        <begin position="773"/>
        <end position="842"/>
    </location>
</feature>
<evidence type="ECO:0000313" key="3">
    <source>
        <dbReference type="Ensembl" id="ENSOTSP00005087033.2"/>
    </source>
</evidence>
<feature type="compositionally biased region" description="Polar residues" evidence="2">
    <location>
        <begin position="1516"/>
        <end position="1531"/>
    </location>
</feature>
<protein>
    <recommendedName>
        <fullName evidence="5">Coiled-coil domain containing 88A</fullName>
    </recommendedName>
</protein>
<reference evidence="3" key="1">
    <citation type="submission" date="2025-08" db="UniProtKB">
        <authorList>
            <consortium name="Ensembl"/>
        </authorList>
    </citation>
    <scope>IDENTIFICATION</scope>
</reference>
<dbReference type="GO" id="GO:0008017">
    <property type="term" value="F:microtubule binding"/>
    <property type="evidence" value="ECO:0007669"/>
    <property type="project" value="TreeGrafter"/>
</dbReference>
<accession>A0A8C8MEY2</accession>
<dbReference type="GO" id="GO:0005813">
    <property type="term" value="C:centrosome"/>
    <property type="evidence" value="ECO:0007669"/>
    <property type="project" value="TreeGrafter"/>
</dbReference>
<gene>
    <name evidence="3" type="primary">CCDC88A</name>
</gene>
<dbReference type="GO" id="GO:0005737">
    <property type="term" value="C:cytoplasm"/>
    <property type="evidence" value="ECO:0007669"/>
    <property type="project" value="TreeGrafter"/>
</dbReference>
<evidence type="ECO:0008006" key="5">
    <source>
        <dbReference type="Google" id="ProtNLM"/>
    </source>
</evidence>
<dbReference type="PANTHER" id="PTHR18947:SF30">
    <property type="entry name" value="GIRDIN"/>
    <property type="match status" value="1"/>
</dbReference>
<reference evidence="3" key="2">
    <citation type="submission" date="2025-09" db="UniProtKB">
        <authorList>
            <consortium name="Ensembl"/>
        </authorList>
    </citation>
    <scope>IDENTIFICATION</scope>
</reference>
<keyword evidence="1" id="KW-0175">Coiled coil</keyword>
<dbReference type="GO" id="GO:0031122">
    <property type="term" value="P:cytoplasmic microtubule organization"/>
    <property type="evidence" value="ECO:0007669"/>
    <property type="project" value="TreeGrafter"/>
</dbReference>
<dbReference type="GeneTree" id="ENSGT00940000155559"/>
<feature type="compositionally biased region" description="Low complexity" evidence="2">
    <location>
        <begin position="1347"/>
        <end position="1358"/>
    </location>
</feature>
<feature type="region of interest" description="Disordered" evidence="2">
    <location>
        <begin position="544"/>
        <end position="573"/>
    </location>
</feature>
<dbReference type="PANTHER" id="PTHR18947">
    <property type="entry name" value="HOOK PROTEINS"/>
    <property type="match status" value="1"/>
</dbReference>
<sequence>MGSEVFTPLLEQFLLTPLVAWVKAAGHSSGNDGTKLSEYIELVDGIYLNEIMLEMEEKSEQLLDCRQELDNMETENKRVQQEVQDKSTYYSTEARSDKLHELEKESLQLKSKIHDMEMVKDRGKLTDFLEKRIEELLEENLVLEMAQKQSMDESLHLGWELQQLSMTPDLTEVPQKSLGHEVNELTSSRLLKLEKENQTLLKTVEELRGSASKHVPARLLKADKENQRLTQRVRALESELNTERESLHSAEHLGTDLMKEKALLEKTLETLRENSERQVKGLEQENEHLTNTVSSLRQRSQVGPEARVKDVEKENRVLHESIRETSSKLNKLEFERKQLRKDLAVYKEKGERTEELEVEAQRLERENEALQKRVASLGITCDKVASLEKENAELEAEGRRLKKNVEGLRSTSFQLEALEKENAQLDEENLKLRRAAEVLRSAGNKAAQLELENRELESERSQLKRSLELLKASSRKTERLEVSYQGLDTENQRLQKSLENSSRKIQQLEGELQDVEQENQSLQRSLEELKISSKRLEQLEQENKTLEQESSQLEKDKKQLEKENKRLRQQAEIRDSKLDEDNLRISHLEKENRSLGKEMTSFKDSCNRLKDLEKENKELVKQATIDKKTLVTLREELVSEKLRTQQMNNDLEKLTHELEKIGLNKERLLQAEQSSDDDRYKLLEFKLESTLKSSLEIKEEKIAALEARLQESSNLNQQLRQELKTVKKNYEALRQREEEERMVQSSPPRGGDREDSQAVNKWEKESHETTRELLKVKDRLIEVERNNATLQAEKQALHTNMKQLETQSSNLQAQILALQRQTASLQENNTTLQTQNAKLQVENSTLNSQSGALMAQNAQLATQQSSMENEKEGAMRDREDLRSTYEMLLRDHEKLAALHERQASEYEGLIGKHGGLKSSHKSLESQHRDLEDRYNQLLRQKDQLEELEKQLKSEQEKMLSENKSHEATAADYHKLKEENERLNMAHRQLVKDNEGLQADHKNLKSQMNGAKLEQTRMEAEFSKLKEQYQQLDITSTKLTNQCELLSQLKGNLEEENRHLLDQIQTLMLQNRTLLEQTMESKDLFHVEQRQYIDKLNELRRQKEKLEEKIMDQYKFYDPSPPRRRGNWITLKMKKLIKPRSRERMRSLTLTPTRSESSEGFLGLPLDSQDSSSIGSGSNSLDDTLTHKRSSTMNDLLQTMALAGGQWAGSTENLEAPVETNGGSGTRRMKGLGSMAYSTNAINYTTLTLPSGSRAKRSLKIKDNASCEDVPASSDDPIGVKGQGTLNGNLSRPHSESSGEFSLSLDQEEWSSGSSPVQQPLSRSSHQSPMLLRRSLDPQAAQVRKKTSNSSGSASEVVSLQQFLEESTDPAESGSQENLTVESPRLSGGAEHVQRDRAERGSTSCTGTKGRGILRSASGKAAPVHSDSRPPRGGQPGRPSLRKAESTRVKGTVQPRVGLSSQSKAMSVSERLDISSTSFSTLPRASSVISTAEGSTRRTSIHDLLSKDARQPVSVDHSPSSKASPRASTTTSDGGGERRNSACFIKALSYYVFCCAFMFSWLICKSQFLTSGLVYLFVLWKWGSLDVFASMVRSHYSLIKPLVWLTF</sequence>
<evidence type="ECO:0000313" key="4">
    <source>
        <dbReference type="Proteomes" id="UP000694402"/>
    </source>
</evidence>
<feature type="compositionally biased region" description="Polar residues" evidence="2">
    <location>
        <begin position="1283"/>
        <end position="1327"/>
    </location>
</feature>
<evidence type="ECO:0000256" key="1">
    <source>
        <dbReference type="SAM" id="Coils"/>
    </source>
</evidence>
<feature type="compositionally biased region" description="Basic and acidic residues" evidence="2">
    <location>
        <begin position="750"/>
        <end position="770"/>
    </location>
</feature>
<proteinExistence type="predicted"/>
<feature type="region of interest" description="Disordered" evidence="2">
    <location>
        <begin position="734"/>
        <end position="770"/>
    </location>
</feature>
<dbReference type="Ensembl" id="ENSOTST00005094465.2">
    <property type="protein sequence ID" value="ENSOTSP00005087033.2"/>
    <property type="gene ID" value="ENSOTSG00005040057.2"/>
</dbReference>
<dbReference type="GO" id="GO:0051959">
    <property type="term" value="F:dynein light intermediate chain binding"/>
    <property type="evidence" value="ECO:0007669"/>
    <property type="project" value="TreeGrafter"/>
</dbReference>
<dbReference type="Proteomes" id="UP000694402">
    <property type="component" value="Unassembled WGS sequence"/>
</dbReference>
<keyword evidence="4" id="KW-1185">Reference proteome</keyword>